<evidence type="ECO:0000313" key="1">
    <source>
        <dbReference type="EMBL" id="ADB12527.1"/>
    </source>
</evidence>
<proteinExistence type="predicted"/>
<protein>
    <submittedName>
        <fullName evidence="1">Uncharacterized protein</fullName>
    </submittedName>
</protein>
<reference evidence="1" key="2">
    <citation type="journal article" date="2010" name="J. Microbiol.">
        <title>Metagenomic assessment of a sulfur-oxidizing enrichment culture derived from marine sediment.</title>
        <authorList>
            <person name="Jung M.Y."/>
            <person name="Pham V."/>
            <person name="Park S.J."/>
            <person name="Kim S.J."/>
            <person name="Chae J.C."/>
            <person name="Roh Y."/>
            <person name="Rhee S.K."/>
        </authorList>
    </citation>
    <scope>NUCLEOTIDE SEQUENCE</scope>
</reference>
<dbReference type="EMBL" id="GU177851">
    <property type="protein sequence ID" value="ADB12527.1"/>
    <property type="molecule type" value="Genomic_DNA"/>
</dbReference>
<dbReference type="AlphaFoldDB" id="D2XIR8"/>
<reference evidence="1" key="1">
    <citation type="submission" date="2009-11" db="EMBL/GenBank/DDBJ databases">
        <authorList>
            <person name="Rhee S.-K."/>
            <person name="Park S.-J."/>
        </authorList>
    </citation>
    <scope>NUCLEOTIDE SEQUENCE</scope>
</reference>
<sequence>MTAKTCSTCRRASGPVSLRWSGGAVRRRPIRWMWRSRPSTGRGCLSTSTRCWPMRRSTSSPAPP</sequence>
<accession>D2XIR8</accession>
<name>D2XIR8_9BACT</name>
<organism evidence="1">
    <name type="scientific">uncultured bacterium 9F08</name>
    <dbReference type="NCBI Taxonomy" id="697051"/>
    <lineage>
        <taxon>Bacteria</taxon>
        <taxon>environmental samples</taxon>
    </lineage>
</organism>